<name>F8PM08_SERL3</name>
<dbReference type="AlphaFoldDB" id="F8PM08"/>
<accession>F8PM08</accession>
<evidence type="ECO:0000313" key="1">
    <source>
        <dbReference type="EMBL" id="EGO02640.1"/>
    </source>
</evidence>
<protein>
    <recommendedName>
        <fullName evidence="3">Integrase zinc-binding domain-containing protein</fullName>
    </recommendedName>
</protein>
<feature type="non-terminal residue" evidence="1">
    <location>
        <position position="1"/>
    </location>
</feature>
<reference evidence="2" key="1">
    <citation type="journal article" date="2011" name="Science">
        <title>The plant cell wall-decomposing machinery underlies the functional diversity of forest fungi.</title>
        <authorList>
            <person name="Eastwood D.C."/>
            <person name="Floudas D."/>
            <person name="Binder M."/>
            <person name="Majcherczyk A."/>
            <person name="Schneider P."/>
            <person name="Aerts A."/>
            <person name="Asiegbu F.O."/>
            <person name="Baker S.E."/>
            <person name="Barry K."/>
            <person name="Bendiksby M."/>
            <person name="Blumentritt M."/>
            <person name="Coutinho P.M."/>
            <person name="Cullen D."/>
            <person name="de Vries R.P."/>
            <person name="Gathman A."/>
            <person name="Goodell B."/>
            <person name="Henrissat B."/>
            <person name="Ihrmark K."/>
            <person name="Kauserud H."/>
            <person name="Kohler A."/>
            <person name="LaButti K."/>
            <person name="Lapidus A."/>
            <person name="Lavin J.L."/>
            <person name="Lee Y.-H."/>
            <person name="Lindquist E."/>
            <person name="Lilly W."/>
            <person name="Lucas S."/>
            <person name="Morin E."/>
            <person name="Murat C."/>
            <person name="Oguiza J.A."/>
            <person name="Park J."/>
            <person name="Pisabarro A.G."/>
            <person name="Riley R."/>
            <person name="Rosling A."/>
            <person name="Salamov A."/>
            <person name="Schmidt O."/>
            <person name="Schmutz J."/>
            <person name="Skrede I."/>
            <person name="Stenlid J."/>
            <person name="Wiebenga A."/>
            <person name="Xie X."/>
            <person name="Kuees U."/>
            <person name="Hibbett D.S."/>
            <person name="Hoffmeister D."/>
            <person name="Hoegberg N."/>
            <person name="Martin F."/>
            <person name="Grigoriev I.V."/>
            <person name="Watkinson S.C."/>
        </authorList>
    </citation>
    <scope>NUCLEOTIDE SEQUENCE [LARGE SCALE GENOMIC DNA]</scope>
    <source>
        <strain evidence="2">strain S7.3</strain>
    </source>
</reference>
<dbReference type="Proteomes" id="UP000008063">
    <property type="component" value="Unassembled WGS sequence"/>
</dbReference>
<proteinExistence type="predicted"/>
<evidence type="ECO:0000313" key="2">
    <source>
        <dbReference type="Proteomes" id="UP000008063"/>
    </source>
</evidence>
<dbReference type="InParanoid" id="F8PM08"/>
<organism evidence="2">
    <name type="scientific">Serpula lacrymans var. lacrymans (strain S7.3)</name>
    <name type="common">Dry rot fungus</name>
    <dbReference type="NCBI Taxonomy" id="936435"/>
    <lineage>
        <taxon>Eukaryota</taxon>
        <taxon>Fungi</taxon>
        <taxon>Dikarya</taxon>
        <taxon>Basidiomycota</taxon>
        <taxon>Agaricomycotina</taxon>
        <taxon>Agaricomycetes</taxon>
        <taxon>Agaricomycetidae</taxon>
        <taxon>Boletales</taxon>
        <taxon>Coniophorineae</taxon>
        <taxon>Serpulaceae</taxon>
        <taxon>Serpula</taxon>
    </lineage>
</organism>
<evidence type="ECO:0008006" key="3">
    <source>
        <dbReference type="Google" id="ProtNLM"/>
    </source>
</evidence>
<gene>
    <name evidence="1" type="ORF">SERLA73DRAFT_47539</name>
</gene>
<keyword evidence="2" id="KW-1185">Reference proteome</keyword>
<dbReference type="HOGENOM" id="CLU_2892230_0_0_1"/>
<sequence>DSELLEVFRKDISSEEKAHLDGNLHYLWESGLFHYKDKIYVPESARIKAIDRHHNTPVAGHPG</sequence>
<dbReference type="EMBL" id="GL945476">
    <property type="protein sequence ID" value="EGO02640.1"/>
    <property type="molecule type" value="Genomic_DNA"/>
</dbReference>